<gene>
    <name evidence="4" type="ORF">G5A70_14915</name>
</gene>
<accession>A0ABX2IC66</accession>
<proteinExistence type="predicted"/>
<dbReference type="InterPro" id="IPR000182">
    <property type="entry name" value="GNAT_dom"/>
</dbReference>
<dbReference type="Proteomes" id="UP000822142">
    <property type="component" value="Unassembled WGS sequence"/>
</dbReference>
<dbReference type="CDD" id="cd04301">
    <property type="entry name" value="NAT_SF"/>
    <property type="match status" value="2"/>
</dbReference>
<evidence type="ECO:0000313" key="5">
    <source>
        <dbReference type="Proteomes" id="UP000822142"/>
    </source>
</evidence>
<dbReference type="SUPFAM" id="SSF55729">
    <property type="entry name" value="Acyl-CoA N-acyltransferases (Nat)"/>
    <property type="match status" value="2"/>
</dbReference>
<sequence>MIELTRKSSLLKQAWELFETSIAKGELLQESLTEEAFTEKVFLNQEKLSCIGLASPGGEGFAFGCTDFAQKKNFITLVMVKEEERKKGIGTALLNALEERLLKEQETGGEVWNSKCEISFFNPCTFSWKIPGKQANHPNMPGVDMASGTSTFFEKAGYHVFAVQNSYYLSLKDYESSEIIAKKKQELETEGIIFDSYNNKKQVGMKEMLTSFQNPLWEREILSEPGKEEGGRNILVPVKEGRVCGFTGPLDVEQSGRGYFAGIAVDESVRGKGVAKVLFCELCTGLKNEGASFMTLFTGEQNPARKIYEAAGFQIVKSWADMRK</sequence>
<keyword evidence="5" id="KW-1185">Reference proteome</keyword>
<comment type="caution">
    <text evidence="4">The sequence shown here is derived from an EMBL/GenBank/DDBJ whole genome shotgun (WGS) entry which is preliminary data.</text>
</comment>
<dbReference type="InterPro" id="IPR050680">
    <property type="entry name" value="YpeA/RimI_acetyltransf"/>
</dbReference>
<feature type="domain" description="N-acetyltransferase" evidence="3">
    <location>
        <begin position="1"/>
        <end position="186"/>
    </location>
</feature>
<keyword evidence="1" id="KW-0808">Transferase</keyword>
<evidence type="ECO:0000256" key="1">
    <source>
        <dbReference type="ARBA" id="ARBA00022679"/>
    </source>
</evidence>
<evidence type="ECO:0000259" key="3">
    <source>
        <dbReference type="PROSITE" id="PS51186"/>
    </source>
</evidence>
<dbReference type="RefSeq" id="WP_147577737.1">
    <property type="nucleotide sequence ID" value="NZ_JAAITA010000036.1"/>
</dbReference>
<keyword evidence="2" id="KW-0012">Acyltransferase</keyword>
<evidence type="ECO:0000313" key="4">
    <source>
        <dbReference type="EMBL" id="NSJ87430.1"/>
    </source>
</evidence>
<organism evidence="4 5">
    <name type="scientific">Blautia hansenii</name>
    <name type="common">Ruminococcus hansenii</name>
    <dbReference type="NCBI Taxonomy" id="1322"/>
    <lineage>
        <taxon>Bacteria</taxon>
        <taxon>Bacillati</taxon>
        <taxon>Bacillota</taxon>
        <taxon>Clostridia</taxon>
        <taxon>Lachnospirales</taxon>
        <taxon>Lachnospiraceae</taxon>
        <taxon>Blautia</taxon>
    </lineage>
</organism>
<feature type="domain" description="N-acetyltransferase" evidence="3">
    <location>
        <begin position="192"/>
        <end position="324"/>
    </location>
</feature>
<dbReference type="Pfam" id="PF00583">
    <property type="entry name" value="Acetyltransf_1"/>
    <property type="match status" value="2"/>
</dbReference>
<name>A0ABX2IC66_BLAHA</name>
<evidence type="ECO:0000256" key="2">
    <source>
        <dbReference type="ARBA" id="ARBA00023315"/>
    </source>
</evidence>
<reference evidence="4 5" key="1">
    <citation type="journal article" date="2020" name="Cell Host Microbe">
        <title>Functional and Genomic Variation between Human-Derived Isolates of Lachnospiraceae Reveals Inter- and Intra-Species Diversity.</title>
        <authorList>
            <person name="Sorbara M.T."/>
            <person name="Littmann E.R."/>
            <person name="Fontana E."/>
            <person name="Moody T.U."/>
            <person name="Kohout C.E."/>
            <person name="Gjonbalaj M."/>
            <person name="Eaton V."/>
            <person name="Seok R."/>
            <person name="Leiner I.M."/>
            <person name="Pamer E.G."/>
        </authorList>
    </citation>
    <scope>NUCLEOTIDE SEQUENCE [LARGE SCALE GENOMIC DNA]</scope>
    <source>
        <strain evidence="4 5">MSK.15.26</strain>
    </source>
</reference>
<dbReference type="PANTHER" id="PTHR43420">
    <property type="entry name" value="ACETYLTRANSFERASE"/>
    <property type="match status" value="1"/>
</dbReference>
<dbReference type="InterPro" id="IPR016181">
    <property type="entry name" value="Acyl_CoA_acyltransferase"/>
</dbReference>
<dbReference type="Gene3D" id="3.40.630.30">
    <property type="match status" value="2"/>
</dbReference>
<dbReference type="EMBL" id="JAAITA010000036">
    <property type="protein sequence ID" value="NSJ87430.1"/>
    <property type="molecule type" value="Genomic_DNA"/>
</dbReference>
<dbReference type="PROSITE" id="PS51186">
    <property type="entry name" value="GNAT"/>
    <property type="match status" value="2"/>
</dbReference>
<protein>
    <submittedName>
        <fullName evidence="4">GNAT family N-acetyltransferase</fullName>
    </submittedName>
</protein>